<evidence type="ECO:0000256" key="4">
    <source>
        <dbReference type="ARBA" id="ARBA00022692"/>
    </source>
</evidence>
<dbReference type="EMBL" id="JAPFCC010000001">
    <property type="protein sequence ID" value="MCW7556420.1"/>
    <property type="molecule type" value="Genomic_DNA"/>
</dbReference>
<sequence>MGASLTRLQVVMGLLVTVVIVASTLLVVANLLINVSTESYLYSDIDKLPDNKVGLLLGTSKYSRTGGQNDHYRLRVDAASKLFKAGKIQYILISGDNATPYYNEPSTIRRDLLNLGVPAENIYRDYAGFRTLDSIIRARDVFGLSEFTVISQAYHNKRAIYIALNNGSNAVAYNAGEGKNSDLTNRTREVLARMLALLEVHWFDTEPKYLGPVIDIGSTPPT</sequence>
<dbReference type="CDD" id="cd06259">
    <property type="entry name" value="YdcF-like"/>
    <property type="match status" value="1"/>
</dbReference>
<feature type="transmembrane region" description="Helical" evidence="8">
    <location>
        <begin position="12"/>
        <end position="33"/>
    </location>
</feature>
<reference evidence="10 11" key="1">
    <citation type="submission" date="2022-10" db="EMBL/GenBank/DDBJ databases">
        <title>High-quality genome sequences of two octocoral-associated bacteria, Endozoicomonas euniceicola EF212 and Endozoicomonas gorgoniicola PS125.</title>
        <authorList>
            <person name="Chiou Y.-J."/>
            <person name="Chen Y.-H."/>
        </authorList>
    </citation>
    <scope>NUCLEOTIDE SEQUENCE [LARGE SCALE GENOMIC DNA]</scope>
    <source>
        <strain evidence="10 11">PS125</strain>
    </source>
</reference>
<evidence type="ECO:0000256" key="5">
    <source>
        <dbReference type="ARBA" id="ARBA00022989"/>
    </source>
</evidence>
<evidence type="ECO:0000256" key="6">
    <source>
        <dbReference type="ARBA" id="ARBA00023136"/>
    </source>
</evidence>
<proteinExistence type="predicted"/>
<evidence type="ECO:0000256" key="1">
    <source>
        <dbReference type="ARBA" id="ARBA00004377"/>
    </source>
</evidence>
<comment type="subcellular location">
    <subcellularLocation>
        <location evidence="1">Cell inner membrane</location>
        <topology evidence="1">Single-pass membrane protein</topology>
    </subcellularLocation>
</comment>
<keyword evidence="4 8" id="KW-0812">Transmembrane</keyword>
<keyword evidence="2" id="KW-1003">Cell membrane</keyword>
<dbReference type="Proteomes" id="UP001209854">
    <property type="component" value="Unassembled WGS sequence"/>
</dbReference>
<dbReference type="RefSeq" id="WP_262566104.1">
    <property type="nucleotide sequence ID" value="NZ_JAPFCC010000001.1"/>
</dbReference>
<keyword evidence="3" id="KW-0997">Cell inner membrane</keyword>
<evidence type="ECO:0000259" key="9">
    <source>
        <dbReference type="Pfam" id="PF02698"/>
    </source>
</evidence>
<evidence type="ECO:0000256" key="3">
    <source>
        <dbReference type="ARBA" id="ARBA00022519"/>
    </source>
</evidence>
<feature type="domain" description="DUF218" evidence="9">
    <location>
        <begin position="70"/>
        <end position="182"/>
    </location>
</feature>
<keyword evidence="6 8" id="KW-0472">Membrane</keyword>
<dbReference type="Pfam" id="PF02698">
    <property type="entry name" value="DUF218"/>
    <property type="match status" value="1"/>
</dbReference>
<evidence type="ECO:0000256" key="7">
    <source>
        <dbReference type="ARBA" id="ARBA00037355"/>
    </source>
</evidence>
<name>A0ABT3N473_9GAMM</name>
<dbReference type="PANTHER" id="PTHR30336">
    <property type="entry name" value="INNER MEMBRANE PROTEIN, PROBABLE PERMEASE"/>
    <property type="match status" value="1"/>
</dbReference>
<comment type="function">
    <text evidence="7">Participates in the barrier function of the cell envelope.</text>
</comment>
<organism evidence="10 11">
    <name type="scientific">Endozoicomonas gorgoniicola</name>
    <dbReference type="NCBI Taxonomy" id="1234144"/>
    <lineage>
        <taxon>Bacteria</taxon>
        <taxon>Pseudomonadati</taxon>
        <taxon>Pseudomonadota</taxon>
        <taxon>Gammaproteobacteria</taxon>
        <taxon>Oceanospirillales</taxon>
        <taxon>Endozoicomonadaceae</taxon>
        <taxon>Endozoicomonas</taxon>
    </lineage>
</organism>
<evidence type="ECO:0000256" key="2">
    <source>
        <dbReference type="ARBA" id="ARBA00022475"/>
    </source>
</evidence>
<evidence type="ECO:0000256" key="8">
    <source>
        <dbReference type="SAM" id="Phobius"/>
    </source>
</evidence>
<accession>A0ABT3N473</accession>
<keyword evidence="11" id="KW-1185">Reference proteome</keyword>
<evidence type="ECO:0000313" key="10">
    <source>
        <dbReference type="EMBL" id="MCW7556420.1"/>
    </source>
</evidence>
<dbReference type="InterPro" id="IPR003848">
    <property type="entry name" value="DUF218"/>
</dbReference>
<dbReference type="InterPro" id="IPR051599">
    <property type="entry name" value="Cell_Envelope_Assoc"/>
</dbReference>
<keyword evidence="5 8" id="KW-1133">Transmembrane helix</keyword>
<gene>
    <name evidence="10" type="ORF">NX722_28055</name>
</gene>
<comment type="caution">
    <text evidence="10">The sequence shown here is derived from an EMBL/GenBank/DDBJ whole genome shotgun (WGS) entry which is preliminary data.</text>
</comment>
<evidence type="ECO:0000313" key="11">
    <source>
        <dbReference type="Proteomes" id="UP001209854"/>
    </source>
</evidence>
<protein>
    <submittedName>
        <fullName evidence="10">YdcF family protein</fullName>
    </submittedName>
</protein>
<dbReference type="PANTHER" id="PTHR30336:SF0">
    <property type="entry name" value="PROTEIN SANA"/>
    <property type="match status" value="1"/>
</dbReference>